<sequence length="1317" mass="150705">MIEDSYPLSPMQQGMLFHSLYEQNSGIYIEQIICRSRENLNVSVLRQSWQRVVERHSILRTSFEWEELDQLIQFVHTQVQLPLEQQDWRELSKLEQENQLQIYLQSDRQRGFNLKEPPLMRLAIFLLDETDYKLVWTFHHSLLDGRSFLIVVKEVFAFYESFCRNQDLQLEKPHPYRDYIDWLQQKSLSKAEEFWRHLLQGFTAPTLLLSINSDSSVATDCELPTKFYGLRELRLSVASTSALQSLAEKHQLTLNTVVQGAWALLLSRYSGSDDVVFGATRSCRNPQIHEIESMVGLFINTLPMRIQVKADTWLLPWLKELRMQWLTLRDYEYTSLVQIQEWSEIPKGLPLFESIIIFENYQLDAVLRSQGGNWEQRDFQLLEQTNYPLTLAAYAGSDLLLKINYDCRRFDEGAIERMLGHLETILESMAANPQQRLSELPLLTEAERYQLLVEWNNTQVNYPKDLCIHQLFENQVEQTPDAVAVVFEDQQLTYWELNHRANQLAHHLQKLGVKPNQLVGISVERSLTMIVGLLGILKAGGAYVPLDPNYPQERLDRAIADGEIALLLTQEKFQSRFSTPSLHQVYLDRDWLSISQESEDNPINQVDGDNLAYIIYTTGSTGKPKGVMIPHRCLINFTQAAIDQYEITSHDRVLQFASISFDAAAEEIYPCLTAGGTLVLRTDEMLSSPATFLQVCQDWQLTVLDLPTAYWQQIVAELATRELTVPNCLRLVIIGGERAIPEAVKIWQDVVGNYPQLINTYGPTETTVVATTYRVDKSIPIQKEVPIGTGIANVKTYILDPKLQPLPIGIPGELHIGGAGLALGYLNQVQLTEEKFIYHRFRDDLLRLYKTGDRVRYLKDGNIEFLGRIDRQVKIRGFRIELGEIEAVLVQHPNVREAVVIAKEILSGNQCLVAYIVPKQVQVALTDELYSFLKQKLPNYMMPSTLMVLDTLPLTPNGKVDRQALPIPKQKFFGHERVYLSPRDLLEFRLTLIWENVLGIQPIGIRDNFFDLGGHSLLAVRLFAQIKQKLGNDLPLNILLQAPTIEQIAGILRYEKWLPPPLSLVTTHPDGSKQPFFMVMNLIIGFLDLGRLLGSDQPLYGFNIFAFPKLQNLSTKIEDIAAFYISELQAVKPQGPYLLGGYCLGSIIAFEMAHQLQMQDQKVSLLILLEPPPPFSTKFLPNKINRFIYHLDKLLQLSSAERLNYFLEKVSKLRATIVSQSRATYNNYQSQQPQNKPYVPKSYPGRITLFLSSDTHLRLNPECDPRLKWGQLAAGGLEVYEVPGNHSTLLSEPHIQVLAEKLRACLDKAQTDNTDFR</sequence>
<evidence type="ECO:0000313" key="5">
    <source>
        <dbReference type="EMBL" id="MFB2895116.1"/>
    </source>
</evidence>
<dbReference type="Gene3D" id="2.30.38.10">
    <property type="entry name" value="Luciferase, Domain 3"/>
    <property type="match status" value="1"/>
</dbReference>
<name>A0ABV4XTV6_9CYAN</name>
<evidence type="ECO:0000259" key="4">
    <source>
        <dbReference type="PROSITE" id="PS50075"/>
    </source>
</evidence>
<dbReference type="CDD" id="cd19543">
    <property type="entry name" value="DCL_NRPS"/>
    <property type="match status" value="1"/>
</dbReference>
<organism evidence="5 6">
    <name type="scientific">Floridaenema flaviceps BLCC-F50</name>
    <dbReference type="NCBI Taxonomy" id="3153642"/>
    <lineage>
        <taxon>Bacteria</taxon>
        <taxon>Bacillati</taxon>
        <taxon>Cyanobacteriota</taxon>
        <taxon>Cyanophyceae</taxon>
        <taxon>Oscillatoriophycideae</taxon>
        <taxon>Aerosakkonematales</taxon>
        <taxon>Aerosakkonemataceae</taxon>
        <taxon>Floridanema</taxon>
        <taxon>Floridanema flaviceps</taxon>
    </lineage>
</organism>
<dbReference type="InterPro" id="IPR009081">
    <property type="entry name" value="PP-bd_ACP"/>
</dbReference>
<dbReference type="InterPro" id="IPR001242">
    <property type="entry name" value="Condensation_dom"/>
</dbReference>
<dbReference type="InterPro" id="IPR020845">
    <property type="entry name" value="AMP-binding_CS"/>
</dbReference>
<dbReference type="PANTHER" id="PTHR45527:SF1">
    <property type="entry name" value="FATTY ACID SYNTHASE"/>
    <property type="match status" value="1"/>
</dbReference>
<dbReference type="Gene3D" id="3.30.559.30">
    <property type="entry name" value="Nonribosomal peptide synthetase, condensation domain"/>
    <property type="match status" value="1"/>
</dbReference>
<dbReference type="InterPro" id="IPR023213">
    <property type="entry name" value="CAT-like_dom_sf"/>
</dbReference>
<dbReference type="Gene3D" id="3.30.300.30">
    <property type="match status" value="1"/>
</dbReference>
<dbReference type="RefSeq" id="WP_413264752.1">
    <property type="nucleotide sequence ID" value="NZ_JBHFNR010000145.1"/>
</dbReference>
<dbReference type="PROSITE" id="PS00455">
    <property type="entry name" value="AMP_BINDING"/>
    <property type="match status" value="1"/>
</dbReference>
<dbReference type="InterPro" id="IPR001031">
    <property type="entry name" value="Thioesterase"/>
</dbReference>
<dbReference type="Gene3D" id="3.40.50.1820">
    <property type="entry name" value="alpha/beta hydrolase"/>
    <property type="match status" value="1"/>
</dbReference>
<dbReference type="Gene3D" id="3.30.559.10">
    <property type="entry name" value="Chloramphenicol acetyltransferase-like domain"/>
    <property type="match status" value="1"/>
</dbReference>
<dbReference type="SUPFAM" id="SSF52777">
    <property type="entry name" value="CoA-dependent acyltransferases"/>
    <property type="match status" value="2"/>
</dbReference>
<dbReference type="Gene3D" id="1.10.1200.10">
    <property type="entry name" value="ACP-like"/>
    <property type="match status" value="1"/>
</dbReference>
<dbReference type="NCBIfam" id="TIGR01733">
    <property type="entry name" value="AA-adenyl-dom"/>
    <property type="match status" value="1"/>
</dbReference>
<dbReference type="Proteomes" id="UP001576784">
    <property type="component" value="Unassembled WGS sequence"/>
</dbReference>
<dbReference type="PANTHER" id="PTHR45527">
    <property type="entry name" value="NONRIBOSOMAL PEPTIDE SYNTHETASE"/>
    <property type="match status" value="1"/>
</dbReference>
<dbReference type="InterPro" id="IPR020806">
    <property type="entry name" value="PKS_PP-bd"/>
</dbReference>
<comment type="caution">
    <text evidence="5">The sequence shown here is derived from an EMBL/GenBank/DDBJ whole genome shotgun (WGS) entry which is preliminary data.</text>
</comment>
<dbReference type="SUPFAM" id="SSF53474">
    <property type="entry name" value="alpha/beta-Hydrolases"/>
    <property type="match status" value="1"/>
</dbReference>
<comment type="cofactor">
    <cofactor evidence="1">
        <name>pantetheine 4'-phosphate</name>
        <dbReference type="ChEBI" id="CHEBI:47942"/>
    </cofactor>
</comment>
<keyword evidence="2" id="KW-0596">Phosphopantetheine</keyword>
<dbReference type="EMBL" id="JBHFNR010000145">
    <property type="protein sequence ID" value="MFB2895116.1"/>
    <property type="molecule type" value="Genomic_DNA"/>
</dbReference>
<keyword evidence="6" id="KW-1185">Reference proteome</keyword>
<gene>
    <name evidence="5" type="ORF">ACE1CI_19590</name>
</gene>
<evidence type="ECO:0000256" key="3">
    <source>
        <dbReference type="ARBA" id="ARBA00022553"/>
    </source>
</evidence>
<dbReference type="InterPro" id="IPR029058">
    <property type="entry name" value="AB_hydrolase_fold"/>
</dbReference>
<evidence type="ECO:0000256" key="2">
    <source>
        <dbReference type="ARBA" id="ARBA00022450"/>
    </source>
</evidence>
<dbReference type="InterPro" id="IPR000873">
    <property type="entry name" value="AMP-dep_synth/lig_dom"/>
</dbReference>
<dbReference type="Pfam" id="PF00550">
    <property type="entry name" value="PP-binding"/>
    <property type="match status" value="1"/>
</dbReference>
<dbReference type="Pfam" id="PF00501">
    <property type="entry name" value="AMP-binding"/>
    <property type="match status" value="1"/>
</dbReference>
<dbReference type="Gene3D" id="3.40.50.980">
    <property type="match status" value="2"/>
</dbReference>
<evidence type="ECO:0000256" key="1">
    <source>
        <dbReference type="ARBA" id="ARBA00001957"/>
    </source>
</evidence>
<dbReference type="Pfam" id="PF00975">
    <property type="entry name" value="Thioesterase"/>
    <property type="match status" value="1"/>
</dbReference>
<dbReference type="InterPro" id="IPR045851">
    <property type="entry name" value="AMP-bd_C_sf"/>
</dbReference>
<dbReference type="Pfam" id="PF13193">
    <property type="entry name" value="AMP-binding_C"/>
    <property type="match status" value="1"/>
</dbReference>
<feature type="domain" description="Carrier" evidence="4">
    <location>
        <begin position="981"/>
        <end position="1056"/>
    </location>
</feature>
<dbReference type="Pfam" id="PF00668">
    <property type="entry name" value="Condensation"/>
    <property type="match status" value="1"/>
</dbReference>
<dbReference type="PROSITE" id="PS50075">
    <property type="entry name" value="CARRIER"/>
    <property type="match status" value="1"/>
</dbReference>
<dbReference type="SUPFAM" id="SSF56801">
    <property type="entry name" value="Acetyl-CoA synthetase-like"/>
    <property type="match status" value="1"/>
</dbReference>
<dbReference type="SMART" id="SM00823">
    <property type="entry name" value="PKS_PP"/>
    <property type="match status" value="1"/>
</dbReference>
<dbReference type="InterPro" id="IPR010071">
    <property type="entry name" value="AA_adenyl_dom"/>
</dbReference>
<evidence type="ECO:0000313" key="6">
    <source>
        <dbReference type="Proteomes" id="UP001576784"/>
    </source>
</evidence>
<keyword evidence="3" id="KW-0597">Phosphoprotein</keyword>
<reference evidence="5 6" key="1">
    <citation type="submission" date="2024-09" db="EMBL/GenBank/DDBJ databases">
        <title>Floridaenema gen nov. (Aerosakkonemataceae, Aerosakkonematales ord. nov., Cyanobacteria) from benthic tropical and subtropical fresh waters, with the description of four new species.</title>
        <authorList>
            <person name="Moretto J.A."/>
            <person name="Berthold D.E."/>
            <person name="Lefler F.W."/>
            <person name="Huang I.-S."/>
            <person name="Laughinghouse H. IV."/>
        </authorList>
    </citation>
    <scope>NUCLEOTIDE SEQUENCE [LARGE SCALE GENOMIC DNA]</scope>
    <source>
        <strain evidence="5 6">BLCC-F50</strain>
    </source>
</reference>
<proteinExistence type="predicted"/>
<dbReference type="InterPro" id="IPR036736">
    <property type="entry name" value="ACP-like_sf"/>
</dbReference>
<dbReference type="SUPFAM" id="SSF47336">
    <property type="entry name" value="ACP-like"/>
    <property type="match status" value="1"/>
</dbReference>
<protein>
    <submittedName>
        <fullName evidence="5">Amino acid adenylation domain-containing protein</fullName>
    </submittedName>
</protein>
<accession>A0ABV4XTV6</accession>
<dbReference type="InterPro" id="IPR025110">
    <property type="entry name" value="AMP-bd_C"/>
</dbReference>